<evidence type="ECO:0008006" key="5">
    <source>
        <dbReference type="Google" id="ProtNLM"/>
    </source>
</evidence>
<dbReference type="AlphaFoldDB" id="A0A5B8KY74"/>
<name>A0A5B8KY74_9HYPH</name>
<keyword evidence="4" id="KW-1185">Reference proteome</keyword>
<sequence length="114" mass="12279">MNARTLITLLSGLLCACTSISSGLDAEVVSSMHYDRLRCEELVARRNSLAARHGEPELLKGGDKPGGRSAMLPPGLGTLLPDARSSDTKERRKALGEIEAMDRSIKRRDCTGAQ</sequence>
<dbReference type="OrthoDB" id="8092208at2"/>
<dbReference type="PROSITE" id="PS51257">
    <property type="entry name" value="PROKAR_LIPOPROTEIN"/>
    <property type="match status" value="1"/>
</dbReference>
<evidence type="ECO:0000256" key="1">
    <source>
        <dbReference type="SAM" id="MobiDB-lite"/>
    </source>
</evidence>
<evidence type="ECO:0000313" key="4">
    <source>
        <dbReference type="Proteomes" id="UP000321389"/>
    </source>
</evidence>
<keyword evidence="2" id="KW-0732">Signal</keyword>
<organism evidence="3 4">
    <name type="scientific">Nitratireductor mangrovi</name>
    <dbReference type="NCBI Taxonomy" id="2599600"/>
    <lineage>
        <taxon>Bacteria</taxon>
        <taxon>Pseudomonadati</taxon>
        <taxon>Pseudomonadota</taxon>
        <taxon>Alphaproteobacteria</taxon>
        <taxon>Hyphomicrobiales</taxon>
        <taxon>Phyllobacteriaceae</taxon>
        <taxon>Nitratireductor</taxon>
    </lineage>
</organism>
<dbReference type="RefSeq" id="WP_146299177.1">
    <property type="nucleotide sequence ID" value="NZ_CP042301.2"/>
</dbReference>
<gene>
    <name evidence="3" type="ORF">FQ775_09125</name>
</gene>
<reference evidence="3" key="1">
    <citation type="submission" date="2020-04" db="EMBL/GenBank/DDBJ databases">
        <title>Nitratireductor sp. nov. isolated from mangrove soil.</title>
        <authorList>
            <person name="Ye Y."/>
        </authorList>
    </citation>
    <scope>NUCLEOTIDE SEQUENCE</scope>
    <source>
        <strain evidence="3">SY7</strain>
    </source>
</reference>
<feature type="region of interest" description="Disordered" evidence="1">
    <location>
        <begin position="53"/>
        <end position="98"/>
    </location>
</feature>
<feature type="compositionally biased region" description="Basic and acidic residues" evidence="1">
    <location>
        <begin position="53"/>
        <end position="66"/>
    </location>
</feature>
<dbReference type="Proteomes" id="UP000321389">
    <property type="component" value="Chromosome"/>
</dbReference>
<dbReference type="KEGG" id="niy:FQ775_09125"/>
<feature type="chain" id="PRO_5022687848" description="Secreted protein" evidence="2">
    <location>
        <begin position="27"/>
        <end position="114"/>
    </location>
</feature>
<proteinExistence type="predicted"/>
<feature type="signal peptide" evidence="2">
    <location>
        <begin position="1"/>
        <end position="26"/>
    </location>
</feature>
<evidence type="ECO:0000256" key="2">
    <source>
        <dbReference type="SAM" id="SignalP"/>
    </source>
</evidence>
<protein>
    <recommendedName>
        <fullName evidence="5">Secreted protein</fullName>
    </recommendedName>
</protein>
<accession>A0A5B8KY74</accession>
<feature type="compositionally biased region" description="Basic and acidic residues" evidence="1">
    <location>
        <begin position="84"/>
        <end position="98"/>
    </location>
</feature>
<dbReference type="EMBL" id="CP042301">
    <property type="protein sequence ID" value="QDZ00529.1"/>
    <property type="molecule type" value="Genomic_DNA"/>
</dbReference>
<evidence type="ECO:0000313" key="3">
    <source>
        <dbReference type="EMBL" id="QDZ00529.1"/>
    </source>
</evidence>